<feature type="compositionally biased region" description="Basic residues" evidence="6">
    <location>
        <begin position="75"/>
        <end position="86"/>
    </location>
</feature>
<evidence type="ECO:0000256" key="5">
    <source>
        <dbReference type="ARBA" id="ARBA00035423"/>
    </source>
</evidence>
<dbReference type="GO" id="GO:0006412">
    <property type="term" value="P:translation"/>
    <property type="evidence" value="ECO:0007669"/>
    <property type="project" value="InterPro"/>
</dbReference>
<evidence type="ECO:0000256" key="4">
    <source>
        <dbReference type="ARBA" id="ARBA00035299"/>
    </source>
</evidence>
<dbReference type="InterPro" id="IPR021131">
    <property type="entry name" value="Ribosomal_uL15/eL18"/>
</dbReference>
<reference evidence="8" key="1">
    <citation type="submission" date="2021-06" db="EMBL/GenBank/DDBJ databases">
        <authorList>
            <person name="Hodson N. C."/>
            <person name="Mongue J. A."/>
            <person name="Jaron S. K."/>
        </authorList>
    </citation>
    <scope>NUCLEOTIDE SEQUENCE</scope>
</reference>
<evidence type="ECO:0000256" key="1">
    <source>
        <dbReference type="ARBA" id="ARBA00007320"/>
    </source>
</evidence>
<keyword evidence="3" id="KW-0687">Ribonucleoprotein</keyword>
<organism evidence="8 9">
    <name type="scientific">Allacma fusca</name>
    <dbReference type="NCBI Taxonomy" id="39272"/>
    <lineage>
        <taxon>Eukaryota</taxon>
        <taxon>Metazoa</taxon>
        <taxon>Ecdysozoa</taxon>
        <taxon>Arthropoda</taxon>
        <taxon>Hexapoda</taxon>
        <taxon>Collembola</taxon>
        <taxon>Symphypleona</taxon>
        <taxon>Sminthuridae</taxon>
        <taxon>Allacma</taxon>
    </lineage>
</organism>
<sequence length="327" mass="37569">MLEFESDLSTLVAIIIPCIHSYVSTYLEWSCTSKQIQMALRNGTDRALALIRTLPRVSAFNLRPDPASRADGKRPRGQHGGRRHGYPQKGAKQRQTFPRLGFENGAVPFYLRIPKENYYKGHHLRRQYPPLSLHQLQTLIDTQRINPSEPIDLATICNTKIFSFNPGYRHFGFHLTDDGMDTFQAKINIEVQWVTEPVIAAIEKNGGTITTAYYDVESLWAIRDPEHFFQRGIPIMKRMLPPEDAVEYYTDPKFRGYLADPEKIAEERFTLAQKYGYELPDLSSDPQKELLLRRKDPKQVFFGLQPGWILIPKLPLHGMSPKKLGSI</sequence>
<comment type="similarity">
    <text evidence="1">Belongs to the universal ribosomal protein uL15 family.</text>
</comment>
<comment type="caution">
    <text evidence="8">The sequence shown here is derived from an EMBL/GenBank/DDBJ whole genome shotgun (WGS) entry which is preliminary data.</text>
</comment>
<feature type="region of interest" description="Disordered" evidence="6">
    <location>
        <begin position="62"/>
        <end position="93"/>
    </location>
</feature>
<dbReference type="GO" id="GO:0005762">
    <property type="term" value="C:mitochondrial large ribosomal subunit"/>
    <property type="evidence" value="ECO:0007669"/>
    <property type="project" value="TreeGrafter"/>
</dbReference>
<dbReference type="GO" id="GO:0003735">
    <property type="term" value="F:structural constituent of ribosome"/>
    <property type="evidence" value="ECO:0007669"/>
    <property type="project" value="InterPro"/>
</dbReference>
<name>A0A8J2M9Y4_9HEXA</name>
<keyword evidence="2" id="KW-0689">Ribosomal protein</keyword>
<evidence type="ECO:0000256" key="3">
    <source>
        <dbReference type="ARBA" id="ARBA00023274"/>
    </source>
</evidence>
<dbReference type="Proteomes" id="UP000708208">
    <property type="component" value="Unassembled WGS sequence"/>
</dbReference>
<dbReference type="PANTHER" id="PTHR12934">
    <property type="entry name" value="50S RIBOSOMAL PROTEIN L15"/>
    <property type="match status" value="1"/>
</dbReference>
<evidence type="ECO:0000313" key="8">
    <source>
        <dbReference type="EMBL" id="CAG7835791.1"/>
    </source>
</evidence>
<evidence type="ECO:0000256" key="6">
    <source>
        <dbReference type="SAM" id="MobiDB-lite"/>
    </source>
</evidence>
<evidence type="ECO:0000259" key="7">
    <source>
        <dbReference type="Pfam" id="PF00828"/>
    </source>
</evidence>
<proteinExistence type="inferred from homology"/>
<keyword evidence="9" id="KW-1185">Reference proteome</keyword>
<gene>
    <name evidence="8" type="ORF">AFUS01_LOCUS45117</name>
</gene>
<dbReference type="PANTHER" id="PTHR12934:SF11">
    <property type="entry name" value="LARGE RIBOSOMAL SUBUNIT PROTEIN UL15M"/>
    <property type="match status" value="1"/>
</dbReference>
<dbReference type="Pfam" id="PF00828">
    <property type="entry name" value="Ribosomal_L27A"/>
    <property type="match status" value="1"/>
</dbReference>
<dbReference type="OrthoDB" id="361383at2759"/>
<feature type="domain" description="Large ribosomal subunit protein uL15/eL18" evidence="7">
    <location>
        <begin position="130"/>
        <end position="210"/>
    </location>
</feature>
<accession>A0A8J2M9Y4</accession>
<dbReference type="AlphaFoldDB" id="A0A8J2M9Y4"/>
<dbReference type="EMBL" id="CAJVCH010570763">
    <property type="protein sequence ID" value="CAG7835791.1"/>
    <property type="molecule type" value="Genomic_DNA"/>
</dbReference>
<evidence type="ECO:0000313" key="9">
    <source>
        <dbReference type="Proteomes" id="UP000708208"/>
    </source>
</evidence>
<evidence type="ECO:0000256" key="2">
    <source>
        <dbReference type="ARBA" id="ARBA00022980"/>
    </source>
</evidence>
<protein>
    <recommendedName>
        <fullName evidence="4">Large ribosomal subunit protein uL15m</fullName>
    </recommendedName>
    <alternativeName>
        <fullName evidence="5">39S ribosomal protein L15, mitochondrial</fullName>
    </alternativeName>
</protein>
<dbReference type="InterPro" id="IPR005749">
    <property type="entry name" value="Ribosomal_uL15_bac-type"/>
</dbReference>